<gene>
    <name evidence="2" type="ORF">C446_09653</name>
</gene>
<accession>M0M208</accession>
<dbReference type="AlphaFoldDB" id="M0M208"/>
<reference evidence="2 3" key="1">
    <citation type="journal article" date="2014" name="PLoS Genet.">
        <title>Phylogenetically driven sequencing of extremely halophilic archaea reveals strategies for static and dynamic osmo-response.</title>
        <authorList>
            <person name="Becker E.A."/>
            <person name="Seitzer P.M."/>
            <person name="Tritt A."/>
            <person name="Larsen D."/>
            <person name="Krusor M."/>
            <person name="Yao A.I."/>
            <person name="Wu D."/>
            <person name="Madern D."/>
            <person name="Eisen J.A."/>
            <person name="Darling A.E."/>
            <person name="Facciotti M.T."/>
        </authorList>
    </citation>
    <scope>NUCLEOTIDE SEQUENCE [LARGE SCALE GENOMIC DNA]</scope>
    <source>
        <strain evidence="2 3">JCM 10879</strain>
    </source>
</reference>
<keyword evidence="3" id="KW-1185">Reference proteome</keyword>
<proteinExistence type="predicted"/>
<dbReference type="STRING" id="1227454.C446_09653"/>
<dbReference type="Proteomes" id="UP000011607">
    <property type="component" value="Unassembled WGS sequence"/>
</dbReference>
<comment type="caution">
    <text evidence="2">The sequence shown here is derived from an EMBL/GenBank/DDBJ whole genome shotgun (WGS) entry which is preliminary data.</text>
</comment>
<feature type="region of interest" description="Disordered" evidence="1">
    <location>
        <begin position="138"/>
        <end position="167"/>
    </location>
</feature>
<name>M0M208_9EURY</name>
<evidence type="ECO:0000313" key="3">
    <source>
        <dbReference type="Proteomes" id="UP000011607"/>
    </source>
</evidence>
<organism evidence="2 3">
    <name type="scientific">Halobiforma nitratireducens JCM 10879</name>
    <dbReference type="NCBI Taxonomy" id="1227454"/>
    <lineage>
        <taxon>Archaea</taxon>
        <taxon>Methanobacteriati</taxon>
        <taxon>Methanobacteriota</taxon>
        <taxon>Stenosarchaea group</taxon>
        <taxon>Halobacteria</taxon>
        <taxon>Halobacteriales</taxon>
        <taxon>Natrialbaceae</taxon>
        <taxon>Halobiforma</taxon>
    </lineage>
</organism>
<dbReference type="EMBL" id="AOMA01000092">
    <property type="protein sequence ID" value="EMA38619.1"/>
    <property type="molecule type" value="Genomic_DNA"/>
</dbReference>
<evidence type="ECO:0000256" key="1">
    <source>
        <dbReference type="SAM" id="MobiDB-lite"/>
    </source>
</evidence>
<evidence type="ECO:0000313" key="2">
    <source>
        <dbReference type="EMBL" id="EMA38619.1"/>
    </source>
</evidence>
<sequence length="167" mass="19439">MRNEIDQGRPTAFEIEEDDGTTREVTFKHFAEEIQEIGLNEALSLLQFIHIPTELYELHRDNLGFLEEDEQEAVIEYYTRVRAYQNQLEPLELGHYAQLVDILEKTSREETPDFLPMLESRINDCARGAYEQLGSVHESGDRAMEVLDGNREKHESDERADPDKEKV</sequence>
<protein>
    <submittedName>
        <fullName evidence="2">Uncharacterized protein</fullName>
    </submittedName>
</protein>